<keyword evidence="7" id="KW-0961">Cell wall biogenesis/degradation</keyword>
<comment type="subcellular location">
    <subcellularLocation>
        <location evidence="1">Cell inner membrane</location>
        <topology evidence="1">Multi-pass membrane protein</topology>
    </subcellularLocation>
</comment>
<dbReference type="Pfam" id="PF02698">
    <property type="entry name" value="DUF218"/>
    <property type="match status" value="1"/>
</dbReference>
<evidence type="ECO:0000256" key="7">
    <source>
        <dbReference type="ARBA" id="ARBA00023316"/>
    </source>
</evidence>
<evidence type="ECO:0000256" key="3">
    <source>
        <dbReference type="ARBA" id="ARBA00022519"/>
    </source>
</evidence>
<reference evidence="12 13" key="1">
    <citation type="submission" date="2018-06" db="EMBL/GenBank/DDBJ databases">
        <authorList>
            <consortium name="Pathogen Informatics"/>
            <person name="Doyle S."/>
        </authorList>
    </citation>
    <scope>NUCLEOTIDE SEQUENCE [LARGE SCALE GENOMIC DNA]</scope>
    <source>
        <strain evidence="12 13">NCTC7295</strain>
    </source>
</reference>
<dbReference type="InterPro" id="IPR014729">
    <property type="entry name" value="Rossmann-like_a/b/a_fold"/>
</dbReference>
<keyword evidence="3" id="KW-0997">Cell inner membrane</keyword>
<protein>
    <recommendedName>
        <fullName evidence="9">Envelope biogenesis factor ElyC</fullName>
    </recommendedName>
</protein>
<dbReference type="CDD" id="cd06259">
    <property type="entry name" value="YdcF-like"/>
    <property type="match status" value="1"/>
</dbReference>
<dbReference type="PANTHER" id="PTHR30336">
    <property type="entry name" value="INNER MEMBRANE PROTEIN, PROBABLE PERMEASE"/>
    <property type="match status" value="1"/>
</dbReference>
<comment type="function">
    <text evidence="8">Plays a critical role in the metabolism of the essential lipid carrier used for cell wall synthesis.</text>
</comment>
<gene>
    <name evidence="12" type="ORF">NCTC7295_03569</name>
</gene>
<dbReference type="EMBL" id="UGWZ01000001">
    <property type="protein sequence ID" value="SUG15881.1"/>
    <property type="molecule type" value="Genomic_DNA"/>
</dbReference>
<dbReference type="GO" id="GO:0071555">
    <property type="term" value="P:cell wall organization"/>
    <property type="evidence" value="ECO:0007669"/>
    <property type="project" value="UniProtKB-KW"/>
</dbReference>
<evidence type="ECO:0000256" key="9">
    <source>
        <dbReference type="ARBA" id="ARBA00070389"/>
    </source>
</evidence>
<keyword evidence="4 10" id="KW-0812">Transmembrane</keyword>
<evidence type="ECO:0000313" key="13">
    <source>
        <dbReference type="Proteomes" id="UP000254124"/>
    </source>
</evidence>
<evidence type="ECO:0000256" key="5">
    <source>
        <dbReference type="ARBA" id="ARBA00022989"/>
    </source>
</evidence>
<feature type="transmembrane region" description="Helical" evidence="10">
    <location>
        <begin position="12"/>
        <end position="32"/>
    </location>
</feature>
<feature type="transmembrane region" description="Helical" evidence="10">
    <location>
        <begin position="41"/>
        <end position="59"/>
    </location>
</feature>
<dbReference type="AlphaFoldDB" id="A0A379S5G0"/>
<dbReference type="FunFam" id="3.40.50.620:FF:000164">
    <property type="entry name" value="Envelope biogenesis factor ElyC"/>
    <property type="match status" value="1"/>
</dbReference>
<evidence type="ECO:0000256" key="10">
    <source>
        <dbReference type="SAM" id="Phobius"/>
    </source>
</evidence>
<evidence type="ECO:0000313" key="12">
    <source>
        <dbReference type="EMBL" id="SUG15881.1"/>
    </source>
</evidence>
<name>A0A379S5G0_SALER</name>
<sequence>MLFTLKKVIGGMLLPLPLLLLIIGVGLALIWFSRFQKTGKVFISVGWLALLLLSLQPVADRLLRPIENSYPTWQGPQKVEYIVVLGGGYTWNPQWAPSSNLINNSLPRLAESIRLWRANPGAKLIFTGGVAKTNTVSTAEVGARVAQSLGVPRSDIITLDKPKDTEEEAAAVKQAIGDTPFLLVTSASHLPRAMIFFQHAGLNPLPAPANQLAIDSPLNPWEQAIPSPVWLMHSDRASYEALGRIWQWLKGASGKPGE</sequence>
<evidence type="ECO:0000256" key="1">
    <source>
        <dbReference type="ARBA" id="ARBA00004429"/>
    </source>
</evidence>
<feature type="domain" description="DUF218" evidence="11">
    <location>
        <begin position="80"/>
        <end position="243"/>
    </location>
</feature>
<evidence type="ECO:0000259" key="11">
    <source>
        <dbReference type="Pfam" id="PF02698"/>
    </source>
</evidence>
<dbReference type="GO" id="GO:0043164">
    <property type="term" value="P:Gram-negative-bacterium-type cell wall biogenesis"/>
    <property type="evidence" value="ECO:0007669"/>
    <property type="project" value="TreeGrafter"/>
</dbReference>
<keyword evidence="6 10" id="KW-0472">Membrane</keyword>
<dbReference type="PANTHER" id="PTHR30336:SF4">
    <property type="entry name" value="ENVELOPE BIOGENESIS FACTOR ELYC"/>
    <property type="match status" value="1"/>
</dbReference>
<keyword evidence="2" id="KW-1003">Cell membrane</keyword>
<accession>A0A379S5G0</accession>
<keyword evidence="5 10" id="KW-1133">Transmembrane helix</keyword>
<dbReference type="InterPro" id="IPR003848">
    <property type="entry name" value="DUF218"/>
</dbReference>
<dbReference type="GO" id="GO:0000270">
    <property type="term" value="P:peptidoglycan metabolic process"/>
    <property type="evidence" value="ECO:0007669"/>
    <property type="project" value="TreeGrafter"/>
</dbReference>
<evidence type="ECO:0000256" key="2">
    <source>
        <dbReference type="ARBA" id="ARBA00022475"/>
    </source>
</evidence>
<dbReference type="GO" id="GO:0005886">
    <property type="term" value="C:plasma membrane"/>
    <property type="evidence" value="ECO:0007669"/>
    <property type="project" value="UniProtKB-SubCell"/>
</dbReference>
<evidence type="ECO:0000256" key="8">
    <source>
        <dbReference type="ARBA" id="ARBA00053487"/>
    </source>
</evidence>
<dbReference type="InterPro" id="IPR051599">
    <property type="entry name" value="Cell_Envelope_Assoc"/>
</dbReference>
<organism evidence="12 13">
    <name type="scientific">Salmonella enterica subsp. arizonae</name>
    <dbReference type="NCBI Taxonomy" id="59203"/>
    <lineage>
        <taxon>Bacteria</taxon>
        <taxon>Pseudomonadati</taxon>
        <taxon>Pseudomonadota</taxon>
        <taxon>Gammaproteobacteria</taxon>
        <taxon>Enterobacterales</taxon>
        <taxon>Enterobacteriaceae</taxon>
        <taxon>Salmonella</taxon>
    </lineage>
</organism>
<evidence type="ECO:0000256" key="4">
    <source>
        <dbReference type="ARBA" id="ARBA00022692"/>
    </source>
</evidence>
<proteinExistence type="predicted"/>
<evidence type="ECO:0000256" key="6">
    <source>
        <dbReference type="ARBA" id="ARBA00023136"/>
    </source>
</evidence>
<dbReference type="Proteomes" id="UP000254124">
    <property type="component" value="Unassembled WGS sequence"/>
</dbReference>
<dbReference type="Gene3D" id="3.40.50.620">
    <property type="entry name" value="HUPs"/>
    <property type="match status" value="1"/>
</dbReference>
<dbReference type="NCBIfam" id="NF007794">
    <property type="entry name" value="PRK10494.1"/>
    <property type="match status" value="1"/>
</dbReference>